<dbReference type="InterPro" id="IPR012677">
    <property type="entry name" value="Nucleotide-bd_a/b_plait_sf"/>
</dbReference>
<keyword evidence="2" id="KW-1185">Reference proteome</keyword>
<proteinExistence type="predicted"/>
<evidence type="ECO:0000313" key="2">
    <source>
        <dbReference type="Proteomes" id="UP001396334"/>
    </source>
</evidence>
<evidence type="ECO:0008006" key="3">
    <source>
        <dbReference type="Google" id="ProtNLM"/>
    </source>
</evidence>
<protein>
    <recommendedName>
        <fullName evidence="3">RRM domain-containing protein</fullName>
    </recommendedName>
</protein>
<organism evidence="1 2">
    <name type="scientific">Hibiscus sabdariffa</name>
    <name type="common">roselle</name>
    <dbReference type="NCBI Taxonomy" id="183260"/>
    <lineage>
        <taxon>Eukaryota</taxon>
        <taxon>Viridiplantae</taxon>
        <taxon>Streptophyta</taxon>
        <taxon>Embryophyta</taxon>
        <taxon>Tracheophyta</taxon>
        <taxon>Spermatophyta</taxon>
        <taxon>Magnoliopsida</taxon>
        <taxon>eudicotyledons</taxon>
        <taxon>Gunneridae</taxon>
        <taxon>Pentapetalae</taxon>
        <taxon>rosids</taxon>
        <taxon>malvids</taxon>
        <taxon>Malvales</taxon>
        <taxon>Malvaceae</taxon>
        <taxon>Malvoideae</taxon>
        <taxon>Hibiscus</taxon>
    </lineage>
</organism>
<dbReference type="Proteomes" id="UP001396334">
    <property type="component" value="Unassembled WGS sequence"/>
</dbReference>
<reference evidence="1 2" key="1">
    <citation type="journal article" date="2024" name="G3 (Bethesda)">
        <title>Genome assembly of Hibiscus sabdariffa L. provides insights into metabolisms of medicinal natural products.</title>
        <authorList>
            <person name="Kim T."/>
        </authorList>
    </citation>
    <scope>NUCLEOTIDE SEQUENCE [LARGE SCALE GENOMIC DNA]</scope>
    <source>
        <strain evidence="1">TK-2024</strain>
        <tissue evidence="1">Old leaves</tissue>
    </source>
</reference>
<comment type="caution">
    <text evidence="1">The sequence shown here is derived from an EMBL/GenBank/DDBJ whole genome shotgun (WGS) entry which is preliminary data.</text>
</comment>
<evidence type="ECO:0000313" key="1">
    <source>
        <dbReference type="EMBL" id="KAK9034046.1"/>
    </source>
</evidence>
<gene>
    <name evidence="1" type="ORF">V6N11_050225</name>
</gene>
<name>A0ABR2T968_9ROSI</name>
<sequence>MDSLLPTNFSSISNENVVLTHTSCCLIEHTGVPLEDWKPGARRAVFRRRSEERVVQEPQFSSTMSARIHTSTLKEAFTEYGNVIDVYIAYNSPSRRGMRSTFAFVRFAKSFKWNPRVQMMMPPKTVLNKVNLNKGEDGPSYKEALMSTAMKSRADATIPKVSSSHVDEAGTAEIKGKDIIPIKVKDADTEWFNKCLIGQVSAMYDHVFVQQIQSKLEKFMRNEKLGIPLVAWNEATFITLASRWGKFLRMDVAKVLIGMKSNRTAKKWSPRRVLIAVRKDHTLKYSERMFPRATLHEVPVTVASDSISSVGYSVAIQPVYDAASGLFSVKPRFIKIPLPSHRVLTKHKIGQPYAPQGGISQLSQKEGKNLQFSRVRIWETIEKLPR</sequence>
<dbReference type="SUPFAM" id="SSF54928">
    <property type="entry name" value="RNA-binding domain, RBD"/>
    <property type="match status" value="1"/>
</dbReference>
<dbReference type="InterPro" id="IPR035979">
    <property type="entry name" value="RBD_domain_sf"/>
</dbReference>
<dbReference type="EMBL" id="JBBPBN010000007">
    <property type="protein sequence ID" value="KAK9034046.1"/>
    <property type="molecule type" value="Genomic_DNA"/>
</dbReference>
<dbReference type="Gene3D" id="3.30.70.330">
    <property type="match status" value="1"/>
</dbReference>
<accession>A0ABR2T968</accession>